<evidence type="ECO:0000256" key="2">
    <source>
        <dbReference type="ARBA" id="ARBA00004496"/>
    </source>
</evidence>
<comment type="subcellular location">
    <subcellularLocation>
        <location evidence="2">Cytoplasm</location>
    </subcellularLocation>
    <subcellularLocation>
        <location evidence="1">Nucleus</location>
    </subcellularLocation>
</comment>
<evidence type="ECO:0000256" key="1">
    <source>
        <dbReference type="ARBA" id="ARBA00004123"/>
    </source>
</evidence>
<dbReference type="InterPro" id="IPR037895">
    <property type="entry name" value="NUDCD1"/>
</dbReference>
<proteinExistence type="predicted"/>
<evidence type="ECO:0000256" key="5">
    <source>
        <dbReference type="SAM" id="MobiDB-lite"/>
    </source>
</evidence>
<feature type="domain" description="CS" evidence="6">
    <location>
        <begin position="297"/>
        <end position="426"/>
    </location>
</feature>
<protein>
    <submittedName>
        <fullName evidence="7">NudC domain-containing protein 1</fullName>
    </submittedName>
</protein>
<feature type="region of interest" description="Disordered" evidence="5">
    <location>
        <begin position="438"/>
        <end position="463"/>
    </location>
</feature>
<evidence type="ECO:0000313" key="8">
    <source>
        <dbReference type="Proteomes" id="UP000822476"/>
    </source>
</evidence>
<dbReference type="PANTHER" id="PTHR21664">
    <property type="entry name" value="CHRONIC MYELOGENOUS LEUKEMIA TUMOR ANTIGEN 66"/>
    <property type="match status" value="1"/>
</dbReference>
<dbReference type="OrthoDB" id="428655at2759"/>
<dbReference type="InterPro" id="IPR007052">
    <property type="entry name" value="CS_dom"/>
</dbReference>
<evidence type="ECO:0000259" key="6">
    <source>
        <dbReference type="PROSITE" id="PS51203"/>
    </source>
</evidence>
<sequence>MNVTLRPDRSLLDANFESYKLSLEKIPQFSFTVQEKIDFRILSDSLSRQHVQAFTHQNCLILDPHIPGDVYYMNTDGTIHRLRVPNNPMHLSAGKPVCKLSGWSEVRGNNHIHATLKFPSISTAVLCDGVDKLFIFETQREADCPTSWKLQSTCQVPLVCDSAQLLDAVYTDQSNGLHCILASIGARTDDIPVRTKSSYITHVDWLTYRQTAPSTEWVLYQYRRFVGASFPDHVSLSHDTDALYVCAEKSFCAIFDSLDSKVAARVTKPKETCMSTSCSRSSLMSTTSDLDITTPPDISVPLQWSQSEPSADDESGMIHVIFELSGTQFSDLEFLSKQESVQLIIHPKTVVENHLQTLTVTLNHRSPSGEEQVEDGGLSRSETITLFNHPLYAFVEPKALWTIDREAKCLEVHLSKKHTLHWPRLLHDVELDQRLTRPSRENFSASEVEHMQDGLKPTASNDDVASTAPNGTLKPAFNVEQLEEVDFPLDDEEDDLTLQRFVTEGLKVTHQVSLSGHQWLLNVPVERSGSWPCTNAVCLRHDVDGIVWLHTPADRTVEGRSDGEGHTNGPWHHVATLQAFGYVLASKRDHRFVSSPALAHKQPPSFVAVADASKHIFIYRQPLAKSMFPDGDTELRRRRVDQLQNGTKTEGVVHVAWQHVISLANEDPIVGFVALEKPYPLCLACTENTVYLFSLIG</sequence>
<dbReference type="Proteomes" id="UP000822476">
    <property type="component" value="Unassembled WGS sequence"/>
</dbReference>
<keyword evidence="3" id="KW-0963">Cytoplasm</keyword>
<name>A0A8S9YM48_9TREM</name>
<dbReference type="AlphaFoldDB" id="A0A8S9YM48"/>
<reference evidence="7" key="1">
    <citation type="submission" date="2019-07" db="EMBL/GenBank/DDBJ databases">
        <title>Annotation for the trematode Paragonimus miyazaki's.</title>
        <authorList>
            <person name="Choi Y.-J."/>
        </authorList>
    </citation>
    <scope>NUCLEOTIDE SEQUENCE</scope>
    <source>
        <strain evidence="7">Japan</strain>
    </source>
</reference>
<dbReference type="GO" id="GO:0005634">
    <property type="term" value="C:nucleus"/>
    <property type="evidence" value="ECO:0007669"/>
    <property type="project" value="UniProtKB-SubCell"/>
</dbReference>
<evidence type="ECO:0000256" key="3">
    <source>
        <dbReference type="ARBA" id="ARBA00022490"/>
    </source>
</evidence>
<organism evidence="7 8">
    <name type="scientific">Paragonimus skrjabini miyazakii</name>
    <dbReference type="NCBI Taxonomy" id="59628"/>
    <lineage>
        <taxon>Eukaryota</taxon>
        <taxon>Metazoa</taxon>
        <taxon>Spiralia</taxon>
        <taxon>Lophotrochozoa</taxon>
        <taxon>Platyhelminthes</taxon>
        <taxon>Trematoda</taxon>
        <taxon>Digenea</taxon>
        <taxon>Plagiorchiida</taxon>
        <taxon>Troglotremata</taxon>
        <taxon>Troglotrematidae</taxon>
        <taxon>Paragonimus</taxon>
    </lineage>
</organism>
<keyword evidence="4" id="KW-0539">Nucleus</keyword>
<accession>A0A8S9YM48</accession>
<dbReference type="EMBL" id="JTDE01005360">
    <property type="protein sequence ID" value="KAF7249930.1"/>
    <property type="molecule type" value="Genomic_DNA"/>
</dbReference>
<dbReference type="GO" id="GO:0005737">
    <property type="term" value="C:cytoplasm"/>
    <property type="evidence" value="ECO:0007669"/>
    <property type="project" value="UniProtKB-SubCell"/>
</dbReference>
<dbReference type="PROSITE" id="PS51203">
    <property type="entry name" value="CS"/>
    <property type="match status" value="1"/>
</dbReference>
<comment type="caution">
    <text evidence="7">The sequence shown here is derived from an EMBL/GenBank/DDBJ whole genome shotgun (WGS) entry which is preliminary data.</text>
</comment>
<dbReference type="PANTHER" id="PTHR21664:SF1">
    <property type="entry name" value="NUDC DOMAIN-CONTAINING PROTEIN 1"/>
    <property type="match status" value="1"/>
</dbReference>
<evidence type="ECO:0000313" key="7">
    <source>
        <dbReference type="EMBL" id="KAF7249930.1"/>
    </source>
</evidence>
<gene>
    <name evidence="7" type="ORF">EG68_08369</name>
</gene>
<keyword evidence="8" id="KW-1185">Reference proteome</keyword>
<evidence type="ECO:0000256" key="4">
    <source>
        <dbReference type="ARBA" id="ARBA00023242"/>
    </source>
</evidence>